<keyword evidence="1" id="KW-0812">Transmembrane</keyword>
<feature type="transmembrane region" description="Helical" evidence="1">
    <location>
        <begin position="87"/>
        <end position="112"/>
    </location>
</feature>
<protein>
    <submittedName>
        <fullName evidence="2">Uncharacterized protein</fullName>
    </submittedName>
</protein>
<reference evidence="2 3" key="1">
    <citation type="journal article" date="1998" name="DNA Res.">
        <title>Complete sequence and gene organization of the genome of a hyper-thermophilic archaebacterium, Pyrococcus horikoshii OT3.</title>
        <authorList>
            <person name="Kawarabayasi Y."/>
            <person name="Sawada M."/>
            <person name="Horikawa H."/>
            <person name="Haikawa Y."/>
            <person name="Hino Y."/>
            <person name="Yamamoto S."/>
            <person name="Sekine M."/>
            <person name="Baba S."/>
            <person name="Kosugi H."/>
            <person name="Hosoyama A."/>
            <person name="Nagai Y."/>
            <person name="Sakai M."/>
            <person name="Ogura K."/>
            <person name="Otuka R."/>
            <person name="Nakazawa H."/>
            <person name="Takamiya M."/>
            <person name="Ohfuku Y."/>
            <person name="Funahashi T."/>
            <person name="Tanaka T."/>
            <person name="Kudoh Y."/>
            <person name="Yamazaki J."/>
            <person name="Kushida N."/>
            <person name="Oguchi A."/>
            <person name="Aoki K."/>
            <person name="Nakamura Y."/>
            <person name="Robb T.F."/>
            <person name="Horikoshi K."/>
            <person name="Masuchi Y."/>
            <person name="Shizuya H."/>
            <person name="Kikuchi H."/>
        </authorList>
    </citation>
    <scope>NUCLEOTIDE SEQUENCE [LARGE SCALE GENOMIC DNA]</scope>
    <source>
        <strain evidence="3">ATCC 700860 / DSM 12428 / JCM 9974 / NBRC 100139 / OT-3</strain>
    </source>
</reference>
<dbReference type="Proteomes" id="UP000000752">
    <property type="component" value="Chromosome"/>
</dbReference>
<keyword evidence="3" id="KW-1185">Reference proteome</keyword>
<dbReference type="AlphaFoldDB" id="O58039"/>
<organism evidence="2 3">
    <name type="scientific">Pyrococcus horikoshii (strain ATCC 700860 / DSM 12428 / JCM 9974 / NBRC 100139 / OT-3)</name>
    <dbReference type="NCBI Taxonomy" id="70601"/>
    <lineage>
        <taxon>Archaea</taxon>
        <taxon>Methanobacteriati</taxon>
        <taxon>Methanobacteriota</taxon>
        <taxon>Thermococci</taxon>
        <taxon>Thermococcales</taxon>
        <taxon>Thermococcaceae</taxon>
        <taxon>Pyrococcus</taxon>
    </lineage>
</organism>
<keyword evidence="1" id="KW-0472">Membrane</keyword>
<feature type="transmembrane region" description="Helical" evidence="1">
    <location>
        <begin position="45"/>
        <end position="67"/>
    </location>
</feature>
<dbReference type="EMBL" id="BA000001">
    <property type="protein sequence ID" value="BAA29374.1"/>
    <property type="molecule type" value="Genomic_DNA"/>
</dbReference>
<evidence type="ECO:0000313" key="2">
    <source>
        <dbReference type="EMBL" id="BAA29374.1"/>
    </source>
</evidence>
<dbReference type="PIR" id="G71455">
    <property type="entry name" value="G71455"/>
</dbReference>
<dbReference type="EnsemblBacteria" id="BAA29374">
    <property type="protein sequence ID" value="BAA29374"/>
    <property type="gene ID" value="BAA29374"/>
</dbReference>
<proteinExistence type="predicted"/>
<name>O58039_PYRHO</name>
<evidence type="ECO:0000313" key="3">
    <source>
        <dbReference type="Proteomes" id="UP000000752"/>
    </source>
</evidence>
<sequence>MTSYRGFTFLMNFPCCGSMGPPLARYSVFQWSILFKRKLASSSRLCPVAIASNPLSYANLFIIYLFVSPQYEHGGLLVFTSPIPYPSISFILTIWRGAPISLHCFFAYSSLFSEYPLIPRFMWRHSIL</sequence>
<evidence type="ECO:0000256" key="1">
    <source>
        <dbReference type="SAM" id="Phobius"/>
    </source>
</evidence>
<gene>
    <name evidence="2" type="ordered locus">PH0301</name>
</gene>
<dbReference type="KEGG" id="pho:PH0301"/>
<keyword evidence="1" id="KW-1133">Transmembrane helix</keyword>
<accession>O58039</accession>